<protein>
    <submittedName>
        <fullName evidence="1">Uncharacterized protein</fullName>
    </submittedName>
</protein>
<evidence type="ECO:0000313" key="2">
    <source>
        <dbReference type="Proteomes" id="UP001148737"/>
    </source>
</evidence>
<dbReference type="Proteomes" id="UP001148737">
    <property type="component" value="Unassembled WGS sequence"/>
</dbReference>
<evidence type="ECO:0000313" key="1">
    <source>
        <dbReference type="EMBL" id="KAJ3480675.1"/>
    </source>
</evidence>
<organism evidence="1 2">
    <name type="scientific">Lecanicillium saksenae</name>
    <dbReference type="NCBI Taxonomy" id="468837"/>
    <lineage>
        <taxon>Eukaryota</taxon>
        <taxon>Fungi</taxon>
        <taxon>Dikarya</taxon>
        <taxon>Ascomycota</taxon>
        <taxon>Pezizomycotina</taxon>
        <taxon>Sordariomycetes</taxon>
        <taxon>Hypocreomycetidae</taxon>
        <taxon>Hypocreales</taxon>
        <taxon>Cordycipitaceae</taxon>
        <taxon>Lecanicillium</taxon>
    </lineage>
</organism>
<accession>A0ACC1QLQ7</accession>
<gene>
    <name evidence="1" type="ORF">NLG97_g8016</name>
</gene>
<sequence length="291" mass="31825">MQWSGPCRFINGRSLSNYPVYRNSEFKPGDKVITLFNQEHIGDPINPVANATGLGGARDGTFRTVGNFNEQGLIHRPSTLSAVEAVTLSRAAMTAWNALRGQTDGRLTTGQWVLTQGPGGVSIFALQFAKAAGARVITTTGSKAKEETLKKLRADHVINYKETVEWRAKAREITGGVGVDHVVEVAGPISMRQSINAIKVAGAIHITGFVGGTEDEREPSFLECLCKLFTARDMLVGNRVLLEDMCRAVEANLDRLRPVVNSQVFGLENLKEAYEHLWSGKHFGKVCIQME</sequence>
<dbReference type="EMBL" id="JANAKD010001328">
    <property type="protein sequence ID" value="KAJ3480675.1"/>
    <property type="molecule type" value="Genomic_DNA"/>
</dbReference>
<comment type="caution">
    <text evidence="1">The sequence shown here is derived from an EMBL/GenBank/DDBJ whole genome shotgun (WGS) entry which is preliminary data.</text>
</comment>
<name>A0ACC1QLQ7_9HYPO</name>
<reference evidence="1" key="1">
    <citation type="submission" date="2022-07" db="EMBL/GenBank/DDBJ databases">
        <title>Genome Sequence of Lecanicillium saksenae.</title>
        <authorList>
            <person name="Buettner E."/>
        </authorList>
    </citation>
    <scope>NUCLEOTIDE SEQUENCE</scope>
    <source>
        <strain evidence="1">VT-O1</strain>
    </source>
</reference>
<keyword evidence="2" id="KW-1185">Reference proteome</keyword>
<proteinExistence type="predicted"/>